<dbReference type="EMBL" id="CAVMJV010000171">
    <property type="protein sequence ID" value="CAK5119635.1"/>
    <property type="molecule type" value="Genomic_DNA"/>
</dbReference>
<evidence type="ECO:0000313" key="1">
    <source>
        <dbReference type="EMBL" id="CAK5119635.1"/>
    </source>
</evidence>
<keyword evidence="2" id="KW-1185">Reference proteome</keyword>
<comment type="caution">
    <text evidence="1">The sequence shown here is derived from an EMBL/GenBank/DDBJ whole genome shotgun (WGS) entry which is preliminary data.</text>
</comment>
<dbReference type="Proteomes" id="UP001497535">
    <property type="component" value="Unassembled WGS sequence"/>
</dbReference>
<reference evidence="1" key="1">
    <citation type="submission" date="2023-11" db="EMBL/GenBank/DDBJ databases">
        <authorList>
            <person name="Poullet M."/>
        </authorList>
    </citation>
    <scope>NUCLEOTIDE SEQUENCE</scope>
    <source>
        <strain evidence="1">E1834</strain>
    </source>
</reference>
<sequence length="144" mass="16624">MNFFLLFPFLLINFYYFTNGEKATVAQCETVMEYRADDHCVCWTDVTECIDSFAVKRACTKETYPKHFFDEACDKIYSKCSSTENDCEIVVCACFEMFVDCLVQNKCGNITRLLDSPLSDKRVRASDTIFGLSNLFNEHFEKIG</sequence>
<proteinExistence type="predicted"/>
<protein>
    <submittedName>
        <fullName evidence="1">Uncharacterized protein</fullName>
    </submittedName>
</protein>
<evidence type="ECO:0000313" key="2">
    <source>
        <dbReference type="Proteomes" id="UP001497535"/>
    </source>
</evidence>
<gene>
    <name evidence="1" type="ORF">MENTE1834_LOCUS46556</name>
</gene>
<accession>A0ACB1B6T4</accession>
<name>A0ACB1B6T4_MELEN</name>
<organism evidence="1 2">
    <name type="scientific">Meloidogyne enterolobii</name>
    <name type="common">Root-knot nematode worm</name>
    <name type="synonym">Meloidogyne mayaguensis</name>
    <dbReference type="NCBI Taxonomy" id="390850"/>
    <lineage>
        <taxon>Eukaryota</taxon>
        <taxon>Metazoa</taxon>
        <taxon>Ecdysozoa</taxon>
        <taxon>Nematoda</taxon>
        <taxon>Chromadorea</taxon>
        <taxon>Rhabditida</taxon>
        <taxon>Tylenchina</taxon>
        <taxon>Tylenchomorpha</taxon>
        <taxon>Tylenchoidea</taxon>
        <taxon>Meloidogynidae</taxon>
        <taxon>Meloidogyninae</taxon>
        <taxon>Meloidogyne</taxon>
    </lineage>
</organism>